<dbReference type="Proteomes" id="UP000295169">
    <property type="component" value="Unassembled WGS sequence"/>
</dbReference>
<accession>A0A4R1PSB6</accession>
<feature type="signal peptide" evidence="1">
    <location>
        <begin position="1"/>
        <end position="20"/>
    </location>
</feature>
<name>A0A4R1PSB6_9GAMM</name>
<dbReference type="PROSITE" id="PS51257">
    <property type="entry name" value="PROKAR_LIPOPROTEIN"/>
    <property type="match status" value="1"/>
</dbReference>
<evidence type="ECO:0008006" key="4">
    <source>
        <dbReference type="Google" id="ProtNLM"/>
    </source>
</evidence>
<reference evidence="2 3" key="1">
    <citation type="submission" date="2019-03" db="EMBL/GenBank/DDBJ databases">
        <title>Genomic Encyclopedia of Type Strains, Phase IV (KMG-IV): sequencing the most valuable type-strain genomes for metagenomic binning, comparative biology and taxonomic classification.</title>
        <authorList>
            <person name="Goeker M."/>
        </authorList>
    </citation>
    <scope>NUCLEOTIDE SEQUENCE [LARGE SCALE GENOMIC DNA]</scope>
    <source>
        <strain evidence="2 3">DSM 2286</strain>
    </source>
</reference>
<dbReference type="RefSeq" id="WP_131298122.1">
    <property type="nucleotide sequence ID" value="NZ_JBHLST010000028.1"/>
</dbReference>
<dbReference type="EMBL" id="SMMU01000001">
    <property type="protein sequence ID" value="TCL34584.1"/>
    <property type="molecule type" value="Genomic_DNA"/>
</dbReference>
<proteinExistence type="predicted"/>
<organism evidence="2 3">
    <name type="scientific">Azotobacter chroococcum</name>
    <dbReference type="NCBI Taxonomy" id="353"/>
    <lineage>
        <taxon>Bacteria</taxon>
        <taxon>Pseudomonadati</taxon>
        <taxon>Pseudomonadota</taxon>
        <taxon>Gammaproteobacteria</taxon>
        <taxon>Pseudomonadales</taxon>
        <taxon>Pseudomonadaceae</taxon>
        <taxon>Azotobacter</taxon>
    </lineage>
</organism>
<keyword evidence="1" id="KW-0732">Signal</keyword>
<comment type="caution">
    <text evidence="2">The sequence shown here is derived from an EMBL/GenBank/DDBJ whole genome shotgun (WGS) entry which is preliminary data.</text>
</comment>
<dbReference type="AlphaFoldDB" id="A0A4R1PSB6"/>
<sequence>MLSWRSLGVALLMVMLAGCASRDHTPRRQPPPVVVSESTWRKVDSDIVAASKEATRQTTNYARDVMLEWMGLVYQRTDTNFIPWFSGYWTQQWLTMKVGWYRLNAGKEQDPAVDRLAIYLQEQYHGRVLEPVARQIDPDRVMEKAMKFYVWLLGELLRKIPQRYGVPQDQFERRLKGIPAIALGPPPTHVASVHQIIHSEPIDKLPAYGVLVARIRTTSGSARAWRSDADISPVVRRTSKRLMSELATRSASSVVSMAVGRAVGSVLSLGVAGISAMMREDERPEMEALLRKSLNAAFKEKWADLMWDPDTGVLAGVYYLSGQIEENLATKRRLSIQFAPVPRRAPMAGG</sequence>
<evidence type="ECO:0000313" key="2">
    <source>
        <dbReference type="EMBL" id="TCL34584.1"/>
    </source>
</evidence>
<feature type="chain" id="PRO_5020896577" description="Lipoprotein" evidence="1">
    <location>
        <begin position="21"/>
        <end position="350"/>
    </location>
</feature>
<evidence type="ECO:0000313" key="3">
    <source>
        <dbReference type="Proteomes" id="UP000295169"/>
    </source>
</evidence>
<protein>
    <recommendedName>
        <fullName evidence="4">Lipoprotein</fullName>
    </recommendedName>
</protein>
<gene>
    <name evidence="2" type="ORF">EV691_10118</name>
</gene>
<evidence type="ECO:0000256" key="1">
    <source>
        <dbReference type="SAM" id="SignalP"/>
    </source>
</evidence>